<keyword evidence="1 2" id="KW-0728">SH3 domain</keyword>
<keyword evidence="5" id="KW-0732">Signal</keyword>
<reference evidence="7" key="1">
    <citation type="submission" date="2022-07" db="EMBL/GenBank/DDBJ databases">
        <title>Phylogenomic reconstructions and comparative analyses of Kickxellomycotina fungi.</title>
        <authorList>
            <person name="Reynolds N.K."/>
            <person name="Stajich J.E."/>
            <person name="Barry K."/>
            <person name="Grigoriev I.V."/>
            <person name="Crous P."/>
            <person name="Smith M.E."/>
        </authorList>
    </citation>
    <scope>NUCLEOTIDE SEQUENCE</scope>
    <source>
        <strain evidence="7">NRRL 3115</strain>
    </source>
</reference>
<comment type="caution">
    <text evidence="7">The sequence shown here is derived from an EMBL/GenBank/DDBJ whole genome shotgun (WGS) entry which is preliminary data.</text>
</comment>
<evidence type="ECO:0000256" key="3">
    <source>
        <dbReference type="SAM" id="MobiDB-lite"/>
    </source>
</evidence>
<keyword evidence="4" id="KW-0812">Transmembrane</keyword>
<evidence type="ECO:0000256" key="1">
    <source>
        <dbReference type="ARBA" id="ARBA00022443"/>
    </source>
</evidence>
<evidence type="ECO:0000256" key="4">
    <source>
        <dbReference type="SAM" id="Phobius"/>
    </source>
</evidence>
<feature type="chain" id="PRO_5040958445" description="SH3 domain-containing protein" evidence="5">
    <location>
        <begin position="26"/>
        <end position="613"/>
    </location>
</feature>
<evidence type="ECO:0000256" key="5">
    <source>
        <dbReference type="SAM" id="SignalP"/>
    </source>
</evidence>
<feature type="compositionally biased region" description="Polar residues" evidence="3">
    <location>
        <begin position="437"/>
        <end position="446"/>
    </location>
</feature>
<dbReference type="InterPro" id="IPR001452">
    <property type="entry name" value="SH3_domain"/>
</dbReference>
<dbReference type="AlphaFoldDB" id="A0A9W8G759"/>
<gene>
    <name evidence="7" type="ORF">GGI25_003343</name>
</gene>
<keyword evidence="4" id="KW-0472">Membrane</keyword>
<evidence type="ECO:0000256" key="2">
    <source>
        <dbReference type="PROSITE-ProRule" id="PRU00192"/>
    </source>
</evidence>
<evidence type="ECO:0000313" key="8">
    <source>
        <dbReference type="Proteomes" id="UP001151518"/>
    </source>
</evidence>
<proteinExistence type="predicted"/>
<evidence type="ECO:0000259" key="6">
    <source>
        <dbReference type="PROSITE" id="PS50002"/>
    </source>
</evidence>
<feature type="transmembrane region" description="Helical" evidence="4">
    <location>
        <begin position="277"/>
        <end position="301"/>
    </location>
</feature>
<dbReference type="SUPFAM" id="SSF50044">
    <property type="entry name" value="SH3-domain"/>
    <property type="match status" value="1"/>
</dbReference>
<feature type="domain" description="SH3" evidence="6">
    <location>
        <begin position="539"/>
        <end position="600"/>
    </location>
</feature>
<name>A0A9W8G759_9FUNG</name>
<accession>A0A9W8G759</accession>
<dbReference type="Proteomes" id="UP001151518">
    <property type="component" value="Unassembled WGS sequence"/>
</dbReference>
<dbReference type="PROSITE" id="PS50002">
    <property type="entry name" value="SH3"/>
    <property type="match status" value="1"/>
</dbReference>
<sequence>MLLANPTAVLAWVTLLIAVCKVACAFEAIKPPFSNGIYSHMGLHIQQSHGPESGTASGHKSDNATHRCFPLRKSKYCGAGLGNYYMSALVTIGGKHVTNAEDLDTVMDTYFDSPDEQNYINNFFGCQSWTGQPTPRFRIAYTCRSLLESKEAVACNVYHKPPALCIGACNAYVGEWAALTQNSRMCANTTLAELRRNSLADSCIAWPYNGTSGCVSSTGSGTEICGFPLPQTDSGQLSAYDFGRLCHFCKNSKDSCCRTPLVVERCSRKSLKKRNSVLYVALTISMTLVLAFLLAVAAWYMCIARRANDHQAEQRSINSIMNFDKVKAVGMHSEDLPEQSASTGFSSGDANKACSTISMSSALSASSSSSARNTTSSSYQRGYSNVKEDKDVLVCERQPAYPPDRKSFKQVMLVQMPNVFEGIAKASLLFKSKRTQEASQPITKRSSMGKGPNRNDCGGSPKEATAGGAADLHDIKKSAAVIDGESQGHQQFGTRSQSLRGCPCNKLRTKLLKDVPEQNKRQTEQATDCGCCTDVKPKASNELYTVLYPYSSVEKDELSIVPGEQVHILRLFSDGWSFVQRVNDGRVGAIPVVCLDAAACCNSSEPETEGDAA</sequence>
<feature type="region of interest" description="Disordered" evidence="3">
    <location>
        <begin position="434"/>
        <end position="468"/>
    </location>
</feature>
<feature type="signal peptide" evidence="5">
    <location>
        <begin position="1"/>
        <end position="25"/>
    </location>
</feature>
<protein>
    <recommendedName>
        <fullName evidence="6">SH3 domain-containing protein</fullName>
    </recommendedName>
</protein>
<dbReference type="EMBL" id="JANBTW010000036">
    <property type="protein sequence ID" value="KAJ2676808.1"/>
    <property type="molecule type" value="Genomic_DNA"/>
</dbReference>
<keyword evidence="4" id="KW-1133">Transmembrane helix</keyword>
<dbReference type="Gene3D" id="2.30.30.40">
    <property type="entry name" value="SH3 Domains"/>
    <property type="match status" value="1"/>
</dbReference>
<dbReference type="Pfam" id="PF00018">
    <property type="entry name" value="SH3_1"/>
    <property type="match status" value="1"/>
</dbReference>
<organism evidence="7 8">
    <name type="scientific">Coemansia spiralis</name>
    <dbReference type="NCBI Taxonomy" id="417178"/>
    <lineage>
        <taxon>Eukaryota</taxon>
        <taxon>Fungi</taxon>
        <taxon>Fungi incertae sedis</taxon>
        <taxon>Zoopagomycota</taxon>
        <taxon>Kickxellomycotina</taxon>
        <taxon>Kickxellomycetes</taxon>
        <taxon>Kickxellales</taxon>
        <taxon>Kickxellaceae</taxon>
        <taxon>Coemansia</taxon>
    </lineage>
</organism>
<evidence type="ECO:0000313" key="7">
    <source>
        <dbReference type="EMBL" id="KAJ2676808.1"/>
    </source>
</evidence>
<dbReference type="InterPro" id="IPR036028">
    <property type="entry name" value="SH3-like_dom_sf"/>
</dbReference>
<dbReference type="SMART" id="SM00326">
    <property type="entry name" value="SH3"/>
    <property type="match status" value="1"/>
</dbReference>
<dbReference type="OrthoDB" id="5340910at2759"/>